<protein>
    <recommendedName>
        <fullName evidence="3">MSMEG_0570 family nitrogen starvation response protein</fullName>
    </recommendedName>
</protein>
<gene>
    <name evidence="1" type="ORF">SOCEGT47_081550</name>
</gene>
<sequence length="95" mass="10777">MPEMRFVIEWPGGEQQVCYSPSLVIKDHLDVGGSYDIDDFVSRCRTALGIASERVLQKYGFHCTLAQAEAARISSTAARFRRQRGARVRVLRFVE</sequence>
<organism evidence="1 2">
    <name type="scientific">Sorangium cellulosum</name>
    <name type="common">Polyangium cellulosum</name>
    <dbReference type="NCBI Taxonomy" id="56"/>
    <lineage>
        <taxon>Bacteria</taxon>
        <taxon>Pseudomonadati</taxon>
        <taxon>Myxococcota</taxon>
        <taxon>Polyangia</taxon>
        <taxon>Polyangiales</taxon>
        <taxon>Polyangiaceae</taxon>
        <taxon>Sorangium</taxon>
    </lineage>
</organism>
<dbReference type="InterPro" id="IPR023846">
    <property type="entry name" value="CHP04042_MSMEG0570"/>
</dbReference>
<evidence type="ECO:0000313" key="2">
    <source>
        <dbReference type="Proteomes" id="UP000295781"/>
    </source>
</evidence>
<dbReference type="EMBL" id="CP012670">
    <property type="protein sequence ID" value="AUX27561.1"/>
    <property type="molecule type" value="Genomic_DNA"/>
</dbReference>
<accession>A0A4P2QDR4</accession>
<name>A0A4P2QDR4_SORCE</name>
<dbReference type="OrthoDB" id="195104at2"/>
<dbReference type="AlphaFoldDB" id="A0A4P2QDR4"/>
<dbReference type="RefSeq" id="WP_129355911.1">
    <property type="nucleotide sequence ID" value="NZ_CP012670.1"/>
</dbReference>
<evidence type="ECO:0008006" key="3">
    <source>
        <dbReference type="Google" id="ProtNLM"/>
    </source>
</evidence>
<proteinExistence type="predicted"/>
<dbReference type="NCBIfam" id="TIGR04042">
    <property type="entry name" value="MSMEG_0570_fam"/>
    <property type="match status" value="1"/>
</dbReference>
<evidence type="ECO:0000313" key="1">
    <source>
        <dbReference type="EMBL" id="AUX27561.1"/>
    </source>
</evidence>
<dbReference type="Proteomes" id="UP000295781">
    <property type="component" value="Chromosome"/>
</dbReference>
<reference evidence="1 2" key="1">
    <citation type="submission" date="2015-09" db="EMBL/GenBank/DDBJ databases">
        <title>Sorangium comparison.</title>
        <authorList>
            <person name="Zaburannyi N."/>
            <person name="Bunk B."/>
            <person name="Overmann J."/>
            <person name="Mueller R."/>
        </authorList>
    </citation>
    <scope>NUCLEOTIDE SEQUENCE [LARGE SCALE GENOMIC DNA]</scope>
    <source>
        <strain evidence="1 2">So ceGT47</strain>
    </source>
</reference>